<feature type="region of interest" description="Disordered" evidence="1">
    <location>
        <begin position="1"/>
        <end position="20"/>
    </location>
</feature>
<sequence length="388" mass="41242">MACLAASVNADELDDSESEANALAEDYQRNASDVSTSEMLESVSELMRGVDFAAPTHVFREPTPPPRRTKSPARGQPPRINFISAITSDDTQNPPSRDLRHIGAKVQSIGQSLLVLASKDSPETSRQLPPVLMQQVLQYTAELESMIFALRATLTPTADAGRLRGRSMHQDAMRTPQNDDSMGESGESGGDADESSCETDAGSVAPMVKPECTSAMFIDGQLHRKNDNSAPPVRRVERSGNPDHSFELVWQALIETFGLRSHSRGQGSLKAPILSKTAATGLPPEAAYGICQQQWRSWSAGGGAAAMQSLLGRASAPNTMHAAYASAAPQPSASADAEASLTASNLGHRLLTGMGWTPGTGLGATRNGIVAPIQAVRRPRRQGLGNYD</sequence>
<proteinExistence type="predicted"/>
<dbReference type="InterPro" id="IPR000467">
    <property type="entry name" value="G_patch_dom"/>
</dbReference>
<feature type="region of interest" description="Disordered" evidence="1">
    <location>
        <begin position="161"/>
        <end position="204"/>
    </location>
</feature>
<dbReference type="PANTHER" id="PTHR14195">
    <property type="entry name" value="G PATCH DOMAIN CONTAINING PROTEIN 2"/>
    <property type="match status" value="1"/>
</dbReference>
<dbReference type="Pfam" id="PF01585">
    <property type="entry name" value="G-patch"/>
    <property type="match status" value="1"/>
</dbReference>
<evidence type="ECO:0000313" key="3">
    <source>
        <dbReference type="EMBL" id="EDQ87560.1"/>
    </source>
</evidence>
<feature type="region of interest" description="Disordered" evidence="1">
    <location>
        <begin position="56"/>
        <end position="78"/>
    </location>
</feature>
<dbReference type="SMART" id="SM00443">
    <property type="entry name" value="G_patch"/>
    <property type="match status" value="1"/>
</dbReference>
<feature type="region of interest" description="Disordered" evidence="1">
    <location>
        <begin position="219"/>
        <end position="239"/>
    </location>
</feature>
<organism evidence="3 4">
    <name type="scientific">Monosiga brevicollis</name>
    <name type="common">Choanoflagellate</name>
    <dbReference type="NCBI Taxonomy" id="81824"/>
    <lineage>
        <taxon>Eukaryota</taxon>
        <taxon>Choanoflagellata</taxon>
        <taxon>Craspedida</taxon>
        <taxon>Salpingoecidae</taxon>
        <taxon>Monosiga</taxon>
    </lineage>
</organism>
<evidence type="ECO:0000259" key="2">
    <source>
        <dbReference type="PROSITE" id="PS50174"/>
    </source>
</evidence>
<dbReference type="KEGG" id="mbr:MONBRDRAFT_27045"/>
<dbReference type="PROSITE" id="PS50174">
    <property type="entry name" value="G_PATCH"/>
    <property type="match status" value="1"/>
</dbReference>
<dbReference type="InParanoid" id="A9V455"/>
<dbReference type="Proteomes" id="UP000001357">
    <property type="component" value="Unassembled WGS sequence"/>
</dbReference>
<dbReference type="EMBL" id="CH991558">
    <property type="protein sequence ID" value="EDQ87560.1"/>
    <property type="molecule type" value="Genomic_DNA"/>
</dbReference>
<gene>
    <name evidence="3" type="ORF">MONBRDRAFT_27045</name>
</gene>
<dbReference type="GO" id="GO:0003676">
    <property type="term" value="F:nucleic acid binding"/>
    <property type="evidence" value="ECO:0007669"/>
    <property type="project" value="InterPro"/>
</dbReference>
<keyword evidence="4" id="KW-1185">Reference proteome</keyword>
<protein>
    <recommendedName>
        <fullName evidence="2">G-patch domain-containing protein</fullName>
    </recommendedName>
</protein>
<dbReference type="AlphaFoldDB" id="A9V455"/>
<dbReference type="GeneID" id="5892839"/>
<reference evidence="3 4" key="1">
    <citation type="journal article" date="2008" name="Nature">
        <title>The genome of the choanoflagellate Monosiga brevicollis and the origin of metazoans.</title>
        <authorList>
            <consortium name="JGI Sequencing"/>
            <person name="King N."/>
            <person name="Westbrook M.J."/>
            <person name="Young S.L."/>
            <person name="Kuo A."/>
            <person name="Abedin M."/>
            <person name="Chapman J."/>
            <person name="Fairclough S."/>
            <person name="Hellsten U."/>
            <person name="Isogai Y."/>
            <person name="Letunic I."/>
            <person name="Marr M."/>
            <person name="Pincus D."/>
            <person name="Putnam N."/>
            <person name="Rokas A."/>
            <person name="Wright K.J."/>
            <person name="Zuzow R."/>
            <person name="Dirks W."/>
            <person name="Good M."/>
            <person name="Goodstein D."/>
            <person name="Lemons D."/>
            <person name="Li W."/>
            <person name="Lyons J.B."/>
            <person name="Morris A."/>
            <person name="Nichols S."/>
            <person name="Richter D.J."/>
            <person name="Salamov A."/>
            <person name="Bork P."/>
            <person name="Lim W.A."/>
            <person name="Manning G."/>
            <person name="Miller W.T."/>
            <person name="McGinnis W."/>
            <person name="Shapiro H."/>
            <person name="Tjian R."/>
            <person name="Grigoriev I.V."/>
            <person name="Rokhsar D."/>
        </authorList>
    </citation>
    <scope>NUCLEOTIDE SEQUENCE [LARGE SCALE GENOMIC DNA]</scope>
    <source>
        <strain evidence="4">MX1 / ATCC 50154</strain>
    </source>
</reference>
<dbReference type="RefSeq" id="XP_001747480.1">
    <property type="nucleotide sequence ID" value="XM_001747428.1"/>
</dbReference>
<evidence type="ECO:0000256" key="1">
    <source>
        <dbReference type="SAM" id="MobiDB-lite"/>
    </source>
</evidence>
<name>A9V455_MONBE</name>
<accession>A9V455</accession>
<dbReference type="STRING" id="81824.A9V455"/>
<evidence type="ECO:0000313" key="4">
    <source>
        <dbReference type="Proteomes" id="UP000001357"/>
    </source>
</evidence>
<dbReference type="InterPro" id="IPR051189">
    <property type="entry name" value="Splicing_assoc_domain"/>
</dbReference>
<feature type="domain" description="G-patch" evidence="2">
    <location>
        <begin position="343"/>
        <end position="388"/>
    </location>
</feature>